<feature type="transmembrane region" description="Helical" evidence="1">
    <location>
        <begin position="78"/>
        <end position="97"/>
    </location>
</feature>
<dbReference type="Proteomes" id="UP000177124">
    <property type="component" value="Unassembled WGS sequence"/>
</dbReference>
<sequence>MAEEIINYIKENLAKGVPQDQIRQSLLAKGWKQTDIDVAFLQLEAPPSSLPPFPIKPQSAQNQPPKSAGQKSFLNPKILIAVIFLLIVGGISYFLIIKKGSFPGSSKVTQTIENLTGIGELKECGDIKTPSVEEQETSLSAKFVLRTTDETSKKETFKLLDFNTKRESILTAQSPFTDDHFSPDGKYLIYKQRFEGKNNIDIIKFFLFDTAAETTVEIVPSFTIGYIDPHRIMWSQDSKQFIIWQQDDKTGKLENSNGSYFNVDDLKPNDLKSLLVTFSGQNAALYQFPKQNELVFRAFKQDGENVKYEFTKADLTNGSISPYKSFSIKGPQRSVGVFTPDFKYYVFTEIENYIPDLYKKSQEGKSEKELEEAYKQDFSKKLEAYIGYVDLDENCIKRKEITEIPIFYDSTVEIKQISEDSKKFLLVINSIDRSNNAEIRQYWRVDIVSLTKLTQGIKTIVDGEQINHISKMSPLFNYAIVGTVKEKFYLMNLKTGEATLLPAEPGKTAIMTSWLAESTQ</sequence>
<gene>
    <name evidence="2" type="ORF">A3D07_04480</name>
</gene>
<dbReference type="AlphaFoldDB" id="A0A1F5GK02"/>
<proteinExistence type="predicted"/>
<evidence type="ECO:0000313" key="3">
    <source>
        <dbReference type="Proteomes" id="UP000177124"/>
    </source>
</evidence>
<keyword evidence="1" id="KW-0812">Transmembrane</keyword>
<dbReference type="SUPFAM" id="SSF82171">
    <property type="entry name" value="DPP6 N-terminal domain-like"/>
    <property type="match status" value="1"/>
</dbReference>
<keyword evidence="1" id="KW-1133">Transmembrane helix</keyword>
<dbReference type="STRING" id="1797716.A3D07_04480"/>
<evidence type="ECO:0000313" key="2">
    <source>
        <dbReference type="EMBL" id="OGD92226.1"/>
    </source>
</evidence>
<name>A0A1F5GK02_9BACT</name>
<protein>
    <submittedName>
        <fullName evidence="2">Uncharacterized protein</fullName>
    </submittedName>
</protein>
<keyword evidence="1" id="KW-0472">Membrane</keyword>
<organism evidence="2 3">
    <name type="scientific">Candidatus Curtissbacteria bacterium RIFCSPHIGHO2_02_FULL_42_15</name>
    <dbReference type="NCBI Taxonomy" id="1797716"/>
    <lineage>
        <taxon>Bacteria</taxon>
        <taxon>Candidatus Curtissiibacteriota</taxon>
    </lineage>
</organism>
<reference evidence="2 3" key="1">
    <citation type="journal article" date="2016" name="Nat. Commun.">
        <title>Thousands of microbial genomes shed light on interconnected biogeochemical processes in an aquifer system.</title>
        <authorList>
            <person name="Anantharaman K."/>
            <person name="Brown C.T."/>
            <person name="Hug L.A."/>
            <person name="Sharon I."/>
            <person name="Castelle C.J."/>
            <person name="Probst A.J."/>
            <person name="Thomas B.C."/>
            <person name="Singh A."/>
            <person name="Wilkins M.J."/>
            <person name="Karaoz U."/>
            <person name="Brodie E.L."/>
            <person name="Williams K.H."/>
            <person name="Hubbard S.S."/>
            <person name="Banfield J.F."/>
        </authorList>
    </citation>
    <scope>NUCLEOTIDE SEQUENCE [LARGE SCALE GENOMIC DNA]</scope>
</reference>
<accession>A0A1F5GK02</accession>
<evidence type="ECO:0000256" key="1">
    <source>
        <dbReference type="SAM" id="Phobius"/>
    </source>
</evidence>
<dbReference type="EMBL" id="MFBF01000002">
    <property type="protein sequence ID" value="OGD92226.1"/>
    <property type="molecule type" value="Genomic_DNA"/>
</dbReference>
<comment type="caution">
    <text evidence="2">The sequence shown here is derived from an EMBL/GenBank/DDBJ whole genome shotgun (WGS) entry which is preliminary data.</text>
</comment>